<dbReference type="EC" id="2.1.1.-" evidence="8"/>
<comment type="function">
    <text evidence="8">Catalyzes the transfer of a methyl group to L-homocysteine resulting in methionine formation. The physiological methyl donor is unknown.</text>
</comment>
<keyword evidence="4 8" id="KW-0808">Transferase</keyword>
<keyword evidence="6 8" id="KW-0862">Zinc</keyword>
<dbReference type="AlphaFoldDB" id="A0A1Q6DXH4"/>
<dbReference type="InterPro" id="IPR038071">
    <property type="entry name" value="UROD/MetE-like_sf"/>
</dbReference>
<keyword evidence="3 8" id="KW-0028">Amino-acid biosynthesis</keyword>
<dbReference type="HAMAP" id="MF_00288">
    <property type="entry name" value="MetE"/>
    <property type="match status" value="1"/>
</dbReference>
<comment type="cofactor">
    <cofactor evidence="8">
        <name>Zn(2+)</name>
        <dbReference type="ChEBI" id="CHEBI:29105"/>
    </cofactor>
    <text evidence="8">Binds 1 zinc ion per subunit.</text>
</comment>
<dbReference type="GO" id="GO:0009086">
    <property type="term" value="P:methionine biosynthetic process"/>
    <property type="evidence" value="ECO:0007669"/>
    <property type="project" value="UniProtKB-UniRule"/>
</dbReference>
<evidence type="ECO:0000256" key="5">
    <source>
        <dbReference type="ARBA" id="ARBA00022723"/>
    </source>
</evidence>
<dbReference type="UniPathway" id="UPA00051"/>
<dbReference type="GO" id="GO:0008270">
    <property type="term" value="F:zinc ion binding"/>
    <property type="evidence" value="ECO:0007669"/>
    <property type="project" value="InterPro"/>
</dbReference>
<evidence type="ECO:0000313" key="10">
    <source>
        <dbReference type="EMBL" id="OKY79012.1"/>
    </source>
</evidence>
<evidence type="ECO:0000256" key="2">
    <source>
        <dbReference type="ARBA" id="ARBA00022603"/>
    </source>
</evidence>
<comment type="pathway">
    <text evidence="8">Amino-acid biosynthesis; L-methionine biosynthesis via de novo pathway.</text>
</comment>
<evidence type="ECO:0000313" key="11">
    <source>
        <dbReference type="Proteomes" id="UP000185744"/>
    </source>
</evidence>
<keyword evidence="5 8" id="KW-0479">Metal-binding</keyword>
<sequence length="324" mass="37372">MKNKLFPTTIIGSYPKPKWLNKSKESFKEENLDKKYLNEALDDASRLIVDEHERAGVDILNDGEMRREEMVEFFAEKIPGFKFYGPVRVWGNNYFNKPSVVKELKDPGPMLVDEFNFIKDVKSPEKEVKIPITGPYTIADWSFNEIYDRKELVMELAEIINKELKRLVDAGAEYIQIDEPALSTKVNEVNLVKEATSKVVKGVNAEKIIMHACYGEFDKIYPDILNFDVDQFSLEFVNNNFEFLPVFKEYDFTRELGLGCVDVHDSNVESVQEIVNNIKKGLEIVEPSNLYVNPDCGLKLLPREKAYQKLSNMVKAASKLREKY</sequence>
<dbReference type="CDD" id="cd03311">
    <property type="entry name" value="CIMS_C_terminal_like"/>
    <property type="match status" value="1"/>
</dbReference>
<dbReference type="GO" id="GO:0032259">
    <property type="term" value="P:methylation"/>
    <property type="evidence" value="ECO:0007669"/>
    <property type="project" value="UniProtKB-KW"/>
</dbReference>
<dbReference type="EMBL" id="MSDW01000001">
    <property type="protein sequence ID" value="OKY79012.1"/>
    <property type="molecule type" value="Genomic_DNA"/>
</dbReference>
<dbReference type="STRING" id="1903181.BTN85_1518"/>
<feature type="binding site" evidence="8">
    <location>
        <position position="235"/>
    </location>
    <ligand>
        <name>Zn(2+)</name>
        <dbReference type="ChEBI" id="CHEBI:29105"/>
        <note>catalytic</note>
    </ligand>
</feature>
<dbReference type="InParanoid" id="A0A1Q6DXH4"/>
<keyword evidence="2 8" id="KW-0489">Methyltransferase</keyword>
<dbReference type="FunCoup" id="A0A1Q6DXH4">
    <property type="interactions" value="77"/>
</dbReference>
<evidence type="ECO:0000259" key="9">
    <source>
        <dbReference type="Pfam" id="PF01717"/>
    </source>
</evidence>
<evidence type="ECO:0000256" key="3">
    <source>
        <dbReference type="ARBA" id="ARBA00022605"/>
    </source>
</evidence>
<evidence type="ECO:0000256" key="4">
    <source>
        <dbReference type="ARBA" id="ARBA00022679"/>
    </source>
</evidence>
<organism evidence="10 11">
    <name type="scientific">Methanohalarchaeum thermophilum</name>
    <dbReference type="NCBI Taxonomy" id="1903181"/>
    <lineage>
        <taxon>Archaea</taxon>
        <taxon>Methanobacteriati</taxon>
        <taxon>Methanobacteriota</taxon>
        <taxon>Methanonatronarchaeia</taxon>
        <taxon>Methanonatronarchaeales</taxon>
        <taxon>Methanonatronarchaeaceae</taxon>
        <taxon>Candidatus Methanohalarchaeum</taxon>
    </lineage>
</organism>
<dbReference type="GO" id="GO:0003871">
    <property type="term" value="F:5-methyltetrahydropteroyltriglutamate-homocysteine S-methyltransferase activity"/>
    <property type="evidence" value="ECO:0007669"/>
    <property type="project" value="InterPro"/>
</dbReference>
<protein>
    <recommendedName>
        <fullName evidence="8">Methionine synthase</fullName>
        <ecNumber evidence="8">2.1.1.-</ecNumber>
    </recommendedName>
    <alternativeName>
        <fullName evidence="8">Homocysteine methyltransferase</fullName>
    </alternativeName>
</protein>
<comment type="similarity">
    <text evidence="1 8">Belongs to the archaeal MetE family.</text>
</comment>
<evidence type="ECO:0000256" key="6">
    <source>
        <dbReference type="ARBA" id="ARBA00022833"/>
    </source>
</evidence>
<evidence type="ECO:0000256" key="8">
    <source>
        <dbReference type="HAMAP-Rule" id="MF_00288"/>
    </source>
</evidence>
<dbReference type="PANTHER" id="PTHR30519">
    <property type="entry name" value="5-METHYLTETRAHYDROPTEROYLTRIGLUTAMATE--HOMOCYSTEINE METHYLTRANSFERASE"/>
    <property type="match status" value="1"/>
</dbReference>
<dbReference type="Gene3D" id="3.20.20.210">
    <property type="match status" value="1"/>
</dbReference>
<comment type="caution">
    <text evidence="10">The sequence shown here is derived from an EMBL/GenBank/DDBJ whole genome shotgun (WGS) entry which is preliminary data.</text>
</comment>
<accession>A0A1Q6DXH4</accession>
<feature type="binding site" evidence="8">
    <location>
        <position position="296"/>
    </location>
    <ligand>
        <name>Zn(2+)</name>
        <dbReference type="ChEBI" id="CHEBI:29105"/>
        <note>catalytic</note>
    </ligand>
</feature>
<proteinExistence type="inferred from homology"/>
<gene>
    <name evidence="8" type="primary">metE</name>
    <name evidence="10" type="ORF">BTN85_1518</name>
</gene>
<evidence type="ECO:0000256" key="1">
    <source>
        <dbReference type="ARBA" id="ARBA00007909"/>
    </source>
</evidence>
<evidence type="ECO:0000256" key="7">
    <source>
        <dbReference type="ARBA" id="ARBA00023167"/>
    </source>
</evidence>
<dbReference type="InterPro" id="IPR022921">
    <property type="entry name" value="MetE_arc"/>
</dbReference>
<dbReference type="Pfam" id="PF01717">
    <property type="entry name" value="Meth_synt_2"/>
    <property type="match status" value="1"/>
</dbReference>
<reference evidence="10" key="1">
    <citation type="submission" date="2016-12" db="EMBL/GenBank/DDBJ databases">
        <title>Discovery of methanogenic haloarchaea.</title>
        <authorList>
            <person name="Sorokin D.Y."/>
            <person name="Makarova K.S."/>
            <person name="Abbas B."/>
            <person name="Ferrer M."/>
            <person name="Golyshin P.N."/>
        </authorList>
    </citation>
    <scope>NUCLEOTIDE SEQUENCE [LARGE SCALE GENOMIC DNA]</scope>
    <source>
        <strain evidence="10">HMET1</strain>
    </source>
</reference>
<keyword evidence="11" id="KW-1185">Reference proteome</keyword>
<dbReference type="SUPFAM" id="SSF51726">
    <property type="entry name" value="UROD/MetE-like"/>
    <property type="match status" value="1"/>
</dbReference>
<dbReference type="InterPro" id="IPR002629">
    <property type="entry name" value="Met_Synth_C/arc"/>
</dbReference>
<feature type="binding site" evidence="8">
    <location>
        <position position="211"/>
    </location>
    <ligand>
        <name>Zn(2+)</name>
        <dbReference type="ChEBI" id="CHEBI:29105"/>
        <note>catalytic</note>
    </ligand>
</feature>
<feature type="binding site" evidence="8">
    <location>
        <position position="213"/>
    </location>
    <ligand>
        <name>Zn(2+)</name>
        <dbReference type="ChEBI" id="CHEBI:29105"/>
        <note>catalytic</note>
    </ligand>
</feature>
<feature type="domain" description="Cobalamin-independent methionine synthase MetE C-terminal/archaeal" evidence="9">
    <location>
        <begin position="6"/>
        <end position="318"/>
    </location>
</feature>
<dbReference type="NCBIfam" id="NF003317">
    <property type="entry name" value="PRK04326.1"/>
    <property type="match status" value="1"/>
</dbReference>
<name>A0A1Q6DXH4_METT1</name>
<dbReference type="Proteomes" id="UP000185744">
    <property type="component" value="Unassembled WGS sequence"/>
</dbReference>
<keyword evidence="7 8" id="KW-0486">Methionine biosynthesis</keyword>